<evidence type="ECO:0000313" key="2">
    <source>
        <dbReference type="EMBL" id="JAE28647.1"/>
    </source>
</evidence>
<proteinExistence type="predicted"/>
<accession>A0A0A9GVU6</accession>
<feature type="signal peptide" evidence="1">
    <location>
        <begin position="1"/>
        <end position="29"/>
    </location>
</feature>
<reference evidence="2" key="2">
    <citation type="journal article" date="2015" name="Data Brief">
        <title>Shoot transcriptome of the giant reed, Arundo donax.</title>
        <authorList>
            <person name="Barrero R.A."/>
            <person name="Guerrero F.D."/>
            <person name="Moolhuijzen P."/>
            <person name="Goolsby J.A."/>
            <person name="Tidwell J."/>
            <person name="Bellgard S.E."/>
            <person name="Bellgard M.I."/>
        </authorList>
    </citation>
    <scope>NUCLEOTIDE SEQUENCE</scope>
    <source>
        <tissue evidence="2">Shoot tissue taken approximately 20 cm above the soil surface</tissue>
    </source>
</reference>
<evidence type="ECO:0008006" key="3">
    <source>
        <dbReference type="Google" id="ProtNLM"/>
    </source>
</evidence>
<keyword evidence="1" id="KW-0732">Signal</keyword>
<reference evidence="2" key="1">
    <citation type="submission" date="2014-09" db="EMBL/GenBank/DDBJ databases">
        <authorList>
            <person name="Magalhaes I.L.F."/>
            <person name="Oliveira U."/>
            <person name="Santos F.R."/>
            <person name="Vidigal T.H.D.A."/>
            <person name="Brescovit A.D."/>
            <person name="Santos A.J."/>
        </authorList>
    </citation>
    <scope>NUCLEOTIDE SEQUENCE</scope>
    <source>
        <tissue evidence="2">Shoot tissue taken approximately 20 cm above the soil surface</tissue>
    </source>
</reference>
<protein>
    <recommendedName>
        <fullName evidence="3">Secreted protein</fullName>
    </recommendedName>
</protein>
<feature type="chain" id="PRO_5002062752" description="Secreted protein" evidence="1">
    <location>
        <begin position="30"/>
        <end position="106"/>
    </location>
</feature>
<sequence length="106" mass="12082">MSVLQAALAGARGLHVSFIILLLADSAFNQDTTLLPAILSSLITRSHCGSRSNRCRCFIDGRLKSRLREQSARHYREMVRHPWESNCPRRLSKHENDEIKTHTVDI</sequence>
<evidence type="ECO:0000256" key="1">
    <source>
        <dbReference type="SAM" id="SignalP"/>
    </source>
</evidence>
<dbReference type="AlphaFoldDB" id="A0A0A9GVU6"/>
<dbReference type="EMBL" id="GBRH01169249">
    <property type="protein sequence ID" value="JAE28647.1"/>
    <property type="molecule type" value="Transcribed_RNA"/>
</dbReference>
<organism evidence="2">
    <name type="scientific">Arundo donax</name>
    <name type="common">Giant reed</name>
    <name type="synonym">Donax arundinaceus</name>
    <dbReference type="NCBI Taxonomy" id="35708"/>
    <lineage>
        <taxon>Eukaryota</taxon>
        <taxon>Viridiplantae</taxon>
        <taxon>Streptophyta</taxon>
        <taxon>Embryophyta</taxon>
        <taxon>Tracheophyta</taxon>
        <taxon>Spermatophyta</taxon>
        <taxon>Magnoliopsida</taxon>
        <taxon>Liliopsida</taxon>
        <taxon>Poales</taxon>
        <taxon>Poaceae</taxon>
        <taxon>PACMAD clade</taxon>
        <taxon>Arundinoideae</taxon>
        <taxon>Arundineae</taxon>
        <taxon>Arundo</taxon>
    </lineage>
</organism>
<name>A0A0A9GVU6_ARUDO</name>